<dbReference type="Pfam" id="PF17170">
    <property type="entry name" value="DUF5128"/>
    <property type="match status" value="1"/>
</dbReference>
<evidence type="ECO:0000256" key="2">
    <source>
        <dbReference type="PROSITE-ProRule" id="PRU00504"/>
    </source>
</evidence>
<dbReference type="Gene3D" id="2.120.10.30">
    <property type="entry name" value="TolB, C-terminal domain"/>
    <property type="match status" value="1"/>
</dbReference>
<dbReference type="EMBL" id="QGGB01000001">
    <property type="protein sequence ID" value="PWN08239.1"/>
    <property type="molecule type" value="Genomic_DNA"/>
</dbReference>
<organism evidence="3 4">
    <name type="scientific">Rhodohalobacter mucosus</name>
    <dbReference type="NCBI Taxonomy" id="2079485"/>
    <lineage>
        <taxon>Bacteria</taxon>
        <taxon>Pseudomonadati</taxon>
        <taxon>Balneolota</taxon>
        <taxon>Balneolia</taxon>
        <taxon>Balneolales</taxon>
        <taxon>Balneolaceae</taxon>
        <taxon>Rhodohalobacter</taxon>
    </lineage>
</organism>
<proteinExistence type="predicted"/>
<keyword evidence="1" id="KW-0677">Repeat</keyword>
<comment type="caution">
    <text evidence="3">The sequence shown here is derived from an EMBL/GenBank/DDBJ whole genome shotgun (WGS) entry which is preliminary data.</text>
</comment>
<evidence type="ECO:0000313" key="4">
    <source>
        <dbReference type="Proteomes" id="UP000245533"/>
    </source>
</evidence>
<dbReference type="AlphaFoldDB" id="A0A316TXN5"/>
<protein>
    <recommendedName>
        <fullName evidence="5">6-bladed beta-propeller protein</fullName>
    </recommendedName>
</protein>
<gene>
    <name evidence="3" type="ORF">DDZ15_00990</name>
</gene>
<name>A0A316TXN5_9BACT</name>
<dbReference type="InterPro" id="IPR011042">
    <property type="entry name" value="6-blade_b-propeller_TolB-like"/>
</dbReference>
<dbReference type="InterPro" id="IPR001258">
    <property type="entry name" value="NHL_repeat"/>
</dbReference>
<dbReference type="GO" id="GO:0008270">
    <property type="term" value="F:zinc ion binding"/>
    <property type="evidence" value="ECO:0007669"/>
    <property type="project" value="UniProtKB-KW"/>
</dbReference>
<keyword evidence="4" id="KW-1185">Reference proteome</keyword>
<dbReference type="Proteomes" id="UP000245533">
    <property type="component" value="Unassembled WGS sequence"/>
</dbReference>
<dbReference type="PANTHER" id="PTHR24104:SF25">
    <property type="entry name" value="PROTEIN LIN-41"/>
    <property type="match status" value="1"/>
</dbReference>
<evidence type="ECO:0000256" key="1">
    <source>
        <dbReference type="ARBA" id="ARBA00022737"/>
    </source>
</evidence>
<dbReference type="PANTHER" id="PTHR24104">
    <property type="entry name" value="E3 UBIQUITIN-PROTEIN LIGASE NHLRC1-RELATED"/>
    <property type="match status" value="1"/>
</dbReference>
<evidence type="ECO:0008006" key="5">
    <source>
        <dbReference type="Google" id="ProtNLM"/>
    </source>
</evidence>
<feature type="repeat" description="NHL" evidence="2">
    <location>
        <begin position="103"/>
        <end position="125"/>
    </location>
</feature>
<sequence length="436" mass="50462">MLRFSNTLRMTAGAEFLYALATFFYNNTMSNIKTTIFRSVLFVILILFMMGCSHEDASNIPELENLLVVSDEENSLLTIFLEKEAVFASSEHNLIGRLGQFDIDDDGQLYIADAMQHRVHVFDQSGRYLTHFGREGSGPGEFRAMGGPKFSNGYIHVYDPMMMRLSTFSLDTYEESGTIHIQAINKREVAWLDGLMQSGFVFINPDRFLVNFTSRLVPNPSYEGYNLNNRFRIYHLMDRNRKLELDSLFTLPAYKALSATVEGQYRFTQFEFLGSTLITTSENAIYMARSGEFLIKVYDAAGNYQRTYYAPYQNAVFTREDAISQQISDYEEGVFEWRVSVIENAPEEQIPDTWPALEDILVDDRGRLWVATIIEDLDSHEWWVVDESGELITQFEWPRDEPIEVVKNGYAYTRQTDKETGLQVIVKYRIELEERR</sequence>
<dbReference type="SUPFAM" id="SSF63825">
    <property type="entry name" value="YWTD domain"/>
    <property type="match status" value="1"/>
</dbReference>
<accession>A0A316TXN5</accession>
<dbReference type="PROSITE" id="PS51125">
    <property type="entry name" value="NHL"/>
    <property type="match status" value="1"/>
</dbReference>
<reference evidence="3 4" key="1">
    <citation type="submission" date="2018-05" db="EMBL/GenBank/DDBJ databases">
        <title>Rhodohalobacter halophilus gen. nov., sp. nov., a moderately halophilic member of the family Balneolaceae.</title>
        <authorList>
            <person name="Liu Z.-W."/>
        </authorList>
    </citation>
    <scope>NUCLEOTIDE SEQUENCE [LARGE SCALE GENOMIC DNA]</scope>
    <source>
        <strain evidence="3 4">8A47</strain>
    </source>
</reference>
<evidence type="ECO:0000313" key="3">
    <source>
        <dbReference type="EMBL" id="PWN08239.1"/>
    </source>
</evidence>
<dbReference type="InterPro" id="IPR050952">
    <property type="entry name" value="TRIM-NHL_E3_ligases"/>
</dbReference>